<accession>A0A5C6FME6</accession>
<protein>
    <submittedName>
        <fullName evidence="2">Uncharacterized protein</fullName>
    </submittedName>
</protein>
<comment type="caution">
    <text evidence="2">The sequence shown here is derived from an EMBL/GenBank/DDBJ whole genome shotgun (WGS) entry which is preliminary data.</text>
</comment>
<organism evidence="2 3">
    <name type="scientific">Crateriforma conspicua</name>
    <dbReference type="NCBI Taxonomy" id="2527996"/>
    <lineage>
        <taxon>Bacteria</taxon>
        <taxon>Pseudomonadati</taxon>
        <taxon>Planctomycetota</taxon>
        <taxon>Planctomycetia</taxon>
        <taxon>Planctomycetales</taxon>
        <taxon>Planctomycetaceae</taxon>
        <taxon>Crateriforma</taxon>
    </lineage>
</organism>
<gene>
    <name evidence="2" type="ORF">V7x_41890</name>
</gene>
<reference evidence="2 3" key="1">
    <citation type="submission" date="2019-02" db="EMBL/GenBank/DDBJ databases">
        <title>Deep-cultivation of Planctomycetes and their phenomic and genomic characterization uncovers novel biology.</title>
        <authorList>
            <person name="Wiegand S."/>
            <person name="Jogler M."/>
            <person name="Boedeker C."/>
            <person name="Pinto D."/>
            <person name="Vollmers J."/>
            <person name="Rivas-Marin E."/>
            <person name="Kohn T."/>
            <person name="Peeters S.H."/>
            <person name="Heuer A."/>
            <person name="Rast P."/>
            <person name="Oberbeckmann S."/>
            <person name="Bunk B."/>
            <person name="Jeske O."/>
            <person name="Meyerdierks A."/>
            <person name="Storesund J.E."/>
            <person name="Kallscheuer N."/>
            <person name="Luecker S."/>
            <person name="Lage O.M."/>
            <person name="Pohl T."/>
            <person name="Merkel B.J."/>
            <person name="Hornburger P."/>
            <person name="Mueller R.-W."/>
            <person name="Bruemmer F."/>
            <person name="Labrenz M."/>
            <person name="Spormann A.M."/>
            <person name="Op Den Camp H."/>
            <person name="Overmann J."/>
            <person name="Amann R."/>
            <person name="Jetten M.S.M."/>
            <person name="Mascher T."/>
            <person name="Medema M.H."/>
            <person name="Devos D.P."/>
            <person name="Kaster A.-K."/>
            <person name="Ovreas L."/>
            <person name="Rohde M."/>
            <person name="Galperin M.Y."/>
            <person name="Jogler C."/>
        </authorList>
    </citation>
    <scope>NUCLEOTIDE SEQUENCE [LARGE SCALE GENOMIC DNA]</scope>
    <source>
        <strain evidence="2 3">V7</strain>
    </source>
</reference>
<feature type="region of interest" description="Disordered" evidence="1">
    <location>
        <begin position="1"/>
        <end position="31"/>
    </location>
</feature>
<evidence type="ECO:0000313" key="2">
    <source>
        <dbReference type="EMBL" id="TWU62454.1"/>
    </source>
</evidence>
<evidence type="ECO:0000256" key="1">
    <source>
        <dbReference type="SAM" id="MobiDB-lite"/>
    </source>
</evidence>
<evidence type="ECO:0000313" key="3">
    <source>
        <dbReference type="Proteomes" id="UP000316476"/>
    </source>
</evidence>
<proteinExistence type="predicted"/>
<dbReference type="AlphaFoldDB" id="A0A5C6FME6"/>
<sequence>MQAPRPDATSDACDNTPPGWETTIRGPNQRNGSIATVRWTNHRASSVHGLTHFVAMRESAVNNPCQEHQQSWKQDIVHRYLHFFAEAFALETADDFARWGRHPCAVDRRDTGDTDARVLRHV</sequence>
<dbReference type="EMBL" id="SJPZ01000002">
    <property type="protein sequence ID" value="TWU62454.1"/>
    <property type="molecule type" value="Genomic_DNA"/>
</dbReference>
<dbReference type="Proteomes" id="UP000316476">
    <property type="component" value="Unassembled WGS sequence"/>
</dbReference>
<name>A0A5C6FME6_9PLAN</name>